<evidence type="ECO:0000313" key="18">
    <source>
        <dbReference type="EMBL" id="CAD8516897.1"/>
    </source>
</evidence>
<evidence type="ECO:0000256" key="10">
    <source>
        <dbReference type="ARBA" id="ARBA00023098"/>
    </source>
</evidence>
<dbReference type="InterPro" id="IPR015424">
    <property type="entry name" value="PyrdxlP-dep_Trfase"/>
</dbReference>
<accession>A0A7S0IBP7</accession>
<evidence type="ECO:0000256" key="5">
    <source>
        <dbReference type="ARBA" id="ARBA00022692"/>
    </source>
</evidence>
<dbReference type="GO" id="GO:0008117">
    <property type="term" value="F:sphinganine-1-phosphate aldolase activity"/>
    <property type="evidence" value="ECO:0007669"/>
    <property type="project" value="UniProtKB-EC"/>
</dbReference>
<comment type="pathway">
    <text evidence="4">Sphingolipid metabolism.</text>
</comment>
<dbReference type="InterPro" id="IPR002129">
    <property type="entry name" value="PyrdxlP-dep_de-COase"/>
</dbReference>
<evidence type="ECO:0000256" key="1">
    <source>
        <dbReference type="ARBA" id="ARBA00001933"/>
    </source>
</evidence>
<dbReference type="Gene3D" id="3.90.1150.10">
    <property type="entry name" value="Aspartate Aminotransferase, domain 1"/>
    <property type="match status" value="1"/>
</dbReference>
<dbReference type="GO" id="GO:0030149">
    <property type="term" value="P:sphingolipid catabolic process"/>
    <property type="evidence" value="ECO:0007669"/>
    <property type="project" value="TreeGrafter"/>
</dbReference>
<protein>
    <recommendedName>
        <fullName evidence="14">sphinganine-1-phosphate aldolase</fullName>
        <ecNumber evidence="14">4.1.2.27</ecNumber>
    </recommendedName>
    <alternativeName>
        <fullName evidence="15">Sphingosine-1-phosphate aldolase</fullName>
    </alternativeName>
</protein>
<dbReference type="Pfam" id="PF00282">
    <property type="entry name" value="Pyridoxal_deC"/>
    <property type="match status" value="1"/>
</dbReference>
<dbReference type="FunFam" id="3.40.640.10:FF:000020">
    <property type="entry name" value="sphingosine-1-phosphate lyase 1"/>
    <property type="match status" value="1"/>
</dbReference>
<gene>
    <name evidence="18" type="ORF">MCOM1403_LOCUS4323</name>
</gene>
<dbReference type="GO" id="GO:0030170">
    <property type="term" value="F:pyridoxal phosphate binding"/>
    <property type="evidence" value="ECO:0007669"/>
    <property type="project" value="InterPro"/>
</dbReference>
<evidence type="ECO:0000256" key="11">
    <source>
        <dbReference type="ARBA" id="ARBA00023136"/>
    </source>
</evidence>
<feature type="modified residue" description="N6-(pyridoxal phosphate)lysine" evidence="16">
    <location>
        <position position="360"/>
    </location>
</feature>
<reference evidence="18" key="1">
    <citation type="submission" date="2021-01" db="EMBL/GenBank/DDBJ databases">
        <authorList>
            <person name="Corre E."/>
            <person name="Pelletier E."/>
            <person name="Niang G."/>
            <person name="Scheremetjew M."/>
            <person name="Finn R."/>
            <person name="Kale V."/>
            <person name="Holt S."/>
            <person name="Cochrane G."/>
            <person name="Meng A."/>
            <person name="Brown T."/>
            <person name="Cohen L."/>
        </authorList>
    </citation>
    <scope>NUCLEOTIDE SEQUENCE</scope>
    <source>
        <strain evidence="18">CCMP1723</strain>
    </source>
</reference>
<evidence type="ECO:0000256" key="2">
    <source>
        <dbReference type="ARBA" id="ARBA00004389"/>
    </source>
</evidence>
<evidence type="ECO:0000256" key="6">
    <source>
        <dbReference type="ARBA" id="ARBA00022824"/>
    </source>
</evidence>
<dbReference type="EMBL" id="HBEQ01005463">
    <property type="protein sequence ID" value="CAD8516897.1"/>
    <property type="molecule type" value="Transcribed_RNA"/>
</dbReference>
<evidence type="ECO:0000256" key="17">
    <source>
        <dbReference type="RuleBase" id="RU000382"/>
    </source>
</evidence>
<evidence type="ECO:0000256" key="14">
    <source>
        <dbReference type="ARBA" id="ARBA00038965"/>
    </source>
</evidence>
<dbReference type="InterPro" id="IPR050477">
    <property type="entry name" value="GrpII_AminoAcid_Decarb"/>
</dbReference>
<dbReference type="AlphaFoldDB" id="A0A7S0IBP7"/>
<keyword evidence="5" id="KW-0812">Transmembrane</keyword>
<dbReference type="PANTHER" id="PTHR42735:SF6">
    <property type="entry name" value="SPHINGOSINE-1-PHOSPHATE LYASE 1"/>
    <property type="match status" value="1"/>
</dbReference>
<comment type="cofactor">
    <cofactor evidence="1 16 17">
        <name>pyridoxal 5'-phosphate</name>
        <dbReference type="ChEBI" id="CHEBI:597326"/>
    </cofactor>
</comment>
<keyword evidence="6" id="KW-0256">Endoplasmic reticulum</keyword>
<keyword evidence="8" id="KW-0746">Sphingolipid metabolism</keyword>
<evidence type="ECO:0000256" key="16">
    <source>
        <dbReference type="PIRSR" id="PIRSR602129-50"/>
    </source>
</evidence>
<organism evidence="18">
    <name type="scientific">Micromonas pusilla</name>
    <name type="common">Picoplanktonic green alga</name>
    <name type="synonym">Chromulina pusilla</name>
    <dbReference type="NCBI Taxonomy" id="38833"/>
    <lineage>
        <taxon>Eukaryota</taxon>
        <taxon>Viridiplantae</taxon>
        <taxon>Chlorophyta</taxon>
        <taxon>Mamiellophyceae</taxon>
        <taxon>Mamiellales</taxon>
        <taxon>Mamiellaceae</taxon>
        <taxon>Micromonas</taxon>
    </lineage>
</organism>
<comment type="similarity">
    <text evidence="13">Belongs to the group II decarboxylase family. Sphingosine-1-phosphate lyase subfamily.</text>
</comment>
<dbReference type="InterPro" id="IPR015421">
    <property type="entry name" value="PyrdxlP-dep_Trfase_major"/>
</dbReference>
<keyword evidence="9" id="KW-1133">Transmembrane helix</keyword>
<dbReference type="GO" id="GO:0019752">
    <property type="term" value="P:carboxylic acid metabolic process"/>
    <property type="evidence" value="ECO:0007669"/>
    <property type="project" value="InterPro"/>
</dbReference>
<dbReference type="EC" id="4.1.2.27" evidence="14"/>
<keyword evidence="11" id="KW-0472">Membrane</keyword>
<dbReference type="SUPFAM" id="SSF53383">
    <property type="entry name" value="PLP-dependent transferases"/>
    <property type="match status" value="1"/>
</dbReference>
<dbReference type="GO" id="GO:0005789">
    <property type="term" value="C:endoplasmic reticulum membrane"/>
    <property type="evidence" value="ECO:0007669"/>
    <property type="project" value="UniProtKB-SubCell"/>
</dbReference>
<dbReference type="Gene3D" id="6.10.140.2150">
    <property type="match status" value="1"/>
</dbReference>
<evidence type="ECO:0000256" key="9">
    <source>
        <dbReference type="ARBA" id="ARBA00022989"/>
    </source>
</evidence>
<dbReference type="InterPro" id="IPR015422">
    <property type="entry name" value="PyrdxlP-dep_Trfase_small"/>
</dbReference>
<evidence type="ECO:0000256" key="15">
    <source>
        <dbReference type="ARBA" id="ARBA00042568"/>
    </source>
</evidence>
<comment type="pathway">
    <text evidence="3">Lipid metabolism; sphingolipid metabolism.</text>
</comment>
<evidence type="ECO:0000256" key="12">
    <source>
        <dbReference type="ARBA" id="ARBA00023239"/>
    </source>
</evidence>
<proteinExistence type="inferred from homology"/>
<keyword evidence="7 16" id="KW-0663">Pyridoxal phosphate</keyword>
<dbReference type="Gene3D" id="3.40.640.10">
    <property type="entry name" value="Type I PLP-dependent aspartate aminotransferase-like (Major domain)"/>
    <property type="match status" value="1"/>
</dbReference>
<evidence type="ECO:0000256" key="4">
    <source>
        <dbReference type="ARBA" id="ARBA00004991"/>
    </source>
</evidence>
<dbReference type="PANTHER" id="PTHR42735">
    <property type="match status" value="1"/>
</dbReference>
<keyword evidence="12 17" id="KW-0456">Lyase</keyword>
<evidence type="ECO:0000256" key="7">
    <source>
        <dbReference type="ARBA" id="ARBA00022898"/>
    </source>
</evidence>
<keyword evidence="10" id="KW-0443">Lipid metabolism</keyword>
<comment type="subcellular location">
    <subcellularLocation>
        <location evidence="2">Endoplasmic reticulum membrane</location>
        <topology evidence="2">Single-pass membrane protein</topology>
    </subcellularLocation>
</comment>
<evidence type="ECO:0000256" key="8">
    <source>
        <dbReference type="ARBA" id="ARBA00022919"/>
    </source>
</evidence>
<name>A0A7S0IBP7_MICPS</name>
<sequence>MVTEIRKFSDQIAFVVLRRMDAMMIMVDDCLQGTPPSRVVVGSALFSYLGMKFISVGTDFHHQLRNRGLLRIVFEAAKSLPILKDLVACEKAKLIATLDKDLRKKIAAKPPRMIELPYDGLSSKEIMSEADCRRAKDTSHLMKASRMSGAVYMADQEHFDLLCSIYSSFVHANPLHADAFPSVTRMEAEVVSMTASLLGGCSATNPDVCGLMTSGGTESILTAIRATRDYMRVVRHVRRPEMIVAVSAHAAVYKAAEYFNIQIVRVPVDKDFRMDVDATARAIRKNTILIYASAPGYPHGVIDPVEKLAALAKKNGVCLHVDACLGGFVLPFIPSLNQTSSELFDFRAPGVTSMSADTHKYGLSQKGSSVVLYASALLRQYQYTAVMDWSGGLYISPSQPGSRPGGLIAQSWASLLHLGRKGFQMITKRICNAAVLLRAGISSIDGLQVLGSDVTMVVAWGSTDPLLDIYVVNDIMIAKGWHLSVLHTPAALHMCITPANIECVPELLSDLKAAVDEARNSNDGCISGGKAPIYGLAGALPDRDLVGDILKDVQDLMLRHV</sequence>
<evidence type="ECO:0000256" key="13">
    <source>
        <dbReference type="ARBA" id="ARBA00038302"/>
    </source>
</evidence>
<evidence type="ECO:0000256" key="3">
    <source>
        <dbReference type="ARBA" id="ARBA00004760"/>
    </source>
</evidence>